<evidence type="ECO:0000256" key="5">
    <source>
        <dbReference type="PROSITE-ProRule" id="PRU00125"/>
    </source>
</evidence>
<keyword evidence="2" id="KW-0677">Repeat</keyword>
<dbReference type="OrthoDB" id="1112565at2759"/>
<feature type="compositionally biased region" description="Polar residues" evidence="6">
    <location>
        <begin position="504"/>
        <end position="526"/>
    </location>
</feature>
<feature type="region of interest" description="Disordered" evidence="6">
    <location>
        <begin position="504"/>
        <end position="583"/>
    </location>
</feature>
<name>A0A0D2D377_9EURO</name>
<evidence type="ECO:0000256" key="2">
    <source>
        <dbReference type="ARBA" id="ARBA00022737"/>
    </source>
</evidence>
<dbReference type="SUPFAM" id="SSF57716">
    <property type="entry name" value="Glucocorticoid receptor-like (DNA-binding domain)"/>
    <property type="match status" value="1"/>
</dbReference>
<dbReference type="EMBL" id="KN847042">
    <property type="protein sequence ID" value="KIW30170.1"/>
    <property type="molecule type" value="Genomic_DNA"/>
</dbReference>
<dbReference type="PANTHER" id="PTHR24205">
    <property type="entry name" value="FOUR AND A HALF LIM DOMAINS PROTEIN"/>
    <property type="match status" value="1"/>
</dbReference>
<feature type="domain" description="LIM zinc-binding" evidence="7">
    <location>
        <begin position="625"/>
        <end position="690"/>
    </location>
</feature>
<dbReference type="GO" id="GO:0030695">
    <property type="term" value="F:GTPase regulator activity"/>
    <property type="evidence" value="ECO:0007669"/>
    <property type="project" value="UniProtKB-ARBA"/>
</dbReference>
<dbReference type="Pfam" id="PF00412">
    <property type="entry name" value="LIM"/>
    <property type="match status" value="2"/>
</dbReference>
<feature type="compositionally biased region" description="Low complexity" evidence="6">
    <location>
        <begin position="37"/>
        <end position="48"/>
    </location>
</feature>
<feature type="compositionally biased region" description="Low complexity" evidence="6">
    <location>
        <begin position="412"/>
        <end position="427"/>
    </location>
</feature>
<dbReference type="InterPro" id="IPR001781">
    <property type="entry name" value="Znf_LIM"/>
</dbReference>
<gene>
    <name evidence="8" type="ORF">PV07_05933</name>
</gene>
<feature type="domain" description="LIM zinc-binding" evidence="7">
    <location>
        <begin position="693"/>
        <end position="754"/>
    </location>
</feature>
<feature type="compositionally biased region" description="Polar residues" evidence="6">
    <location>
        <begin position="191"/>
        <end position="202"/>
    </location>
</feature>
<sequence>MEPPARNATLLPVIKCSDCGQDVDMVGLTEHHCMAATTTTTPTPQASTMPPPPPRADPSTAPRSMRPQRPPLPRIDPSVGFRPPVLHGELTPASSGHSSLISPVSATSGPRSPGPAIRKASIPGPRRPPSPELTNLDCAFPPFPLPSRASTTRRRERSATHRSDTKRSKSRDVNKGLPAGSRPYPLARGGSDNSVTTLVNETPRQKQSRSPSPRSGGRRPRSMEKDSRQQNGEKPPELETKPPEVISANQGNGVPELLHAKTFSPEISSSIARREPPNETQIDPGLSAFDFGDSASNKFEQQPTPEAPRLIDERSRAGTEPTYRTKRPPPLFSNQEVMTLVKSPTEPQPSPVGSLTRGLGRLFGRRRSQSAASRREVVRQALSDEPDIHDDYFTARSLLSPTSDRSFITAEPSPLGMSPSLSPGPSLGHEESLKALEGLTAEPVTVAPPMVVVEPAIEEPPLKHNAPAETDTKTPGTSDVAVVSPDPQGAELIEALRRVSVDSASSYGSEAFSENTASSRSSSPQTEHVAPKSLESSNSGVLNLGEPDVPAPLRPKIPELSPDSPTDPFFQQGRLSPIPDLPNRASDSTDSLFSISVGLQTSPKSTLEPQVSLSSSTKSMVPNKGVCRGCSQLILAGQKSVSSADGRLTGRYHKECFVCRACKIAFPTAEFYVHDDHPYCAYHYHERENSLCATCGKGIEGLYMETTNVAGRGKEKHHPECLKCTTCRVRLDHDYFELSGKVYCERDAFRLATLPRSHDNAPSRPSPLVREYISSGDPGLVKGRNFPERRTTRLMTTT</sequence>
<feature type="compositionally biased region" description="Basic and acidic residues" evidence="6">
    <location>
        <begin position="157"/>
        <end position="174"/>
    </location>
</feature>
<dbReference type="PROSITE" id="PS00478">
    <property type="entry name" value="LIM_DOMAIN_1"/>
    <property type="match status" value="1"/>
</dbReference>
<feature type="compositionally biased region" description="Low complexity" evidence="6">
    <location>
        <begin position="353"/>
        <end position="362"/>
    </location>
</feature>
<dbReference type="CDD" id="cd08368">
    <property type="entry name" value="LIM"/>
    <property type="match status" value="1"/>
</dbReference>
<dbReference type="RefSeq" id="XP_016250386.1">
    <property type="nucleotide sequence ID" value="XM_016392867.1"/>
</dbReference>
<evidence type="ECO:0000256" key="3">
    <source>
        <dbReference type="ARBA" id="ARBA00022833"/>
    </source>
</evidence>
<evidence type="ECO:0000313" key="8">
    <source>
        <dbReference type="EMBL" id="KIW30169.1"/>
    </source>
</evidence>
<feature type="compositionally biased region" description="Polar residues" evidence="6">
    <location>
        <begin position="294"/>
        <end position="304"/>
    </location>
</feature>
<dbReference type="Proteomes" id="UP000054466">
    <property type="component" value="Unassembled WGS sequence"/>
</dbReference>
<evidence type="ECO:0000313" key="9">
    <source>
        <dbReference type="Proteomes" id="UP000054466"/>
    </source>
</evidence>
<evidence type="ECO:0000256" key="4">
    <source>
        <dbReference type="ARBA" id="ARBA00023038"/>
    </source>
</evidence>
<keyword evidence="9" id="KW-1185">Reference proteome</keyword>
<accession>A0A0D2D377</accession>
<feature type="region of interest" description="Disordered" evidence="6">
    <location>
        <begin position="779"/>
        <end position="798"/>
    </location>
</feature>
<feature type="region of interest" description="Disordered" evidence="6">
    <location>
        <begin position="399"/>
        <end position="432"/>
    </location>
</feature>
<evidence type="ECO:0000256" key="6">
    <source>
        <dbReference type="SAM" id="MobiDB-lite"/>
    </source>
</evidence>
<dbReference type="EMBL" id="KN847042">
    <property type="protein sequence ID" value="KIW30169.1"/>
    <property type="molecule type" value="Genomic_DNA"/>
</dbReference>
<keyword evidence="1 5" id="KW-0479">Metal-binding</keyword>
<feature type="region of interest" description="Disordered" evidence="6">
    <location>
        <begin position="455"/>
        <end position="489"/>
    </location>
</feature>
<dbReference type="STRING" id="569365.A0A0D2D377"/>
<feature type="region of interest" description="Disordered" evidence="6">
    <location>
        <begin position="37"/>
        <end position="383"/>
    </location>
</feature>
<feature type="compositionally biased region" description="Polar residues" evidence="6">
    <location>
        <begin position="92"/>
        <end position="110"/>
    </location>
</feature>
<reference evidence="8 9" key="1">
    <citation type="submission" date="2015-01" db="EMBL/GenBank/DDBJ databases">
        <title>The Genome Sequence of Cladophialophora immunda CBS83496.</title>
        <authorList>
            <consortium name="The Broad Institute Genomics Platform"/>
            <person name="Cuomo C."/>
            <person name="de Hoog S."/>
            <person name="Gorbushina A."/>
            <person name="Stielow B."/>
            <person name="Teixiera M."/>
            <person name="Abouelleil A."/>
            <person name="Chapman S.B."/>
            <person name="Priest M."/>
            <person name="Young S.K."/>
            <person name="Wortman J."/>
            <person name="Nusbaum C."/>
            <person name="Birren B."/>
        </authorList>
    </citation>
    <scope>NUCLEOTIDE SEQUENCE [LARGE SCALE GENOMIC DNA]</scope>
    <source>
        <strain evidence="8 9">CBS 83496</strain>
    </source>
</reference>
<evidence type="ECO:0000256" key="1">
    <source>
        <dbReference type="ARBA" id="ARBA00022723"/>
    </source>
</evidence>
<dbReference type="SMART" id="SM00132">
    <property type="entry name" value="LIM"/>
    <property type="match status" value="2"/>
</dbReference>
<organism evidence="8 9">
    <name type="scientific">Cladophialophora immunda</name>
    <dbReference type="NCBI Taxonomy" id="569365"/>
    <lineage>
        <taxon>Eukaryota</taxon>
        <taxon>Fungi</taxon>
        <taxon>Dikarya</taxon>
        <taxon>Ascomycota</taxon>
        <taxon>Pezizomycotina</taxon>
        <taxon>Eurotiomycetes</taxon>
        <taxon>Chaetothyriomycetidae</taxon>
        <taxon>Chaetothyriales</taxon>
        <taxon>Herpotrichiellaceae</taxon>
        <taxon>Cladophialophora</taxon>
    </lineage>
</organism>
<dbReference type="PANTHER" id="PTHR24205:SF16">
    <property type="entry name" value="GH01042P-RELATED"/>
    <property type="match status" value="1"/>
</dbReference>
<keyword evidence="4 5" id="KW-0440">LIM domain</keyword>
<dbReference type="GO" id="GO:0005634">
    <property type="term" value="C:nucleus"/>
    <property type="evidence" value="ECO:0007669"/>
    <property type="project" value="TreeGrafter"/>
</dbReference>
<dbReference type="RefSeq" id="XP_016250385.1">
    <property type="nucleotide sequence ID" value="XM_016392866.1"/>
</dbReference>
<dbReference type="VEuPathDB" id="FungiDB:PV07_05933"/>
<dbReference type="CDD" id="cd09397">
    <property type="entry name" value="LIM1_UF1"/>
    <property type="match status" value="1"/>
</dbReference>
<dbReference type="GO" id="GO:0003712">
    <property type="term" value="F:transcription coregulator activity"/>
    <property type="evidence" value="ECO:0007669"/>
    <property type="project" value="TreeGrafter"/>
</dbReference>
<protein>
    <recommendedName>
        <fullName evidence="7">LIM zinc-binding domain-containing protein</fullName>
    </recommendedName>
</protein>
<dbReference type="Gene3D" id="2.10.110.10">
    <property type="entry name" value="Cysteine Rich Protein"/>
    <property type="match status" value="2"/>
</dbReference>
<proteinExistence type="predicted"/>
<evidence type="ECO:0000259" key="7">
    <source>
        <dbReference type="PROSITE" id="PS50023"/>
    </source>
</evidence>
<dbReference type="PROSITE" id="PS50023">
    <property type="entry name" value="LIM_DOMAIN_2"/>
    <property type="match status" value="2"/>
</dbReference>
<keyword evidence="3 5" id="KW-0862">Zinc</keyword>
<dbReference type="GeneID" id="27345127"/>
<dbReference type="GO" id="GO:0046872">
    <property type="term" value="F:metal ion binding"/>
    <property type="evidence" value="ECO:0007669"/>
    <property type="project" value="UniProtKB-KW"/>
</dbReference>
<dbReference type="AlphaFoldDB" id="A0A0D2D377"/>